<dbReference type="PANTHER" id="PTHR31769">
    <property type="entry name" value="OS07G0462200 PROTEIN-RELATED"/>
    <property type="match status" value="1"/>
</dbReference>
<keyword evidence="2 7" id="KW-0812">Transmembrane</keyword>
<evidence type="ECO:0000256" key="4">
    <source>
        <dbReference type="ARBA" id="ARBA00022989"/>
    </source>
</evidence>
<evidence type="ECO:0000313" key="9">
    <source>
        <dbReference type="RefSeq" id="XP_056683753.1"/>
    </source>
</evidence>
<evidence type="ECO:0008006" key="10">
    <source>
        <dbReference type="Google" id="ProtNLM"/>
    </source>
</evidence>
<dbReference type="InterPro" id="IPR052222">
    <property type="entry name" value="DESIGUAL"/>
</dbReference>
<proteinExistence type="inferred from homology"/>
<feature type="transmembrane region" description="Helical" evidence="7">
    <location>
        <begin position="99"/>
        <end position="122"/>
    </location>
</feature>
<feature type="transmembrane region" description="Helical" evidence="7">
    <location>
        <begin position="20"/>
        <end position="41"/>
    </location>
</feature>
<reference evidence="9" key="2">
    <citation type="submission" date="2025-08" db="UniProtKB">
        <authorList>
            <consortium name="RefSeq"/>
        </authorList>
    </citation>
    <scope>IDENTIFICATION</scope>
    <source>
        <tissue evidence="9">Leaf</tissue>
    </source>
</reference>
<keyword evidence="8" id="KW-1185">Reference proteome</keyword>
<comment type="similarity">
    <text evidence="6">Belongs to the DESIGUAL family.</text>
</comment>
<evidence type="ECO:0000313" key="8">
    <source>
        <dbReference type="Proteomes" id="UP000813463"/>
    </source>
</evidence>
<name>A0ABM3QK76_SPIOL</name>
<keyword evidence="4 7" id="KW-1133">Transmembrane helix</keyword>
<keyword evidence="3" id="KW-0732">Signal</keyword>
<dbReference type="GeneID" id="130460118"/>
<protein>
    <recommendedName>
        <fullName evidence="10">CASP-like protein</fullName>
    </recommendedName>
</protein>
<evidence type="ECO:0000256" key="7">
    <source>
        <dbReference type="SAM" id="Phobius"/>
    </source>
</evidence>
<dbReference type="Proteomes" id="UP000813463">
    <property type="component" value="Chromosome 4"/>
</dbReference>
<evidence type="ECO:0000256" key="1">
    <source>
        <dbReference type="ARBA" id="ARBA00004127"/>
    </source>
</evidence>
<evidence type="ECO:0000256" key="5">
    <source>
        <dbReference type="ARBA" id="ARBA00023136"/>
    </source>
</evidence>
<feature type="transmembrane region" description="Helical" evidence="7">
    <location>
        <begin position="151"/>
        <end position="170"/>
    </location>
</feature>
<dbReference type="RefSeq" id="XP_056683753.1">
    <property type="nucleotide sequence ID" value="XM_056827775.1"/>
</dbReference>
<evidence type="ECO:0000256" key="3">
    <source>
        <dbReference type="ARBA" id="ARBA00022729"/>
    </source>
</evidence>
<reference evidence="8" key="1">
    <citation type="journal article" date="2021" name="Nat. Commun.">
        <title>Genomic analyses provide insights into spinach domestication and the genetic basis of agronomic traits.</title>
        <authorList>
            <person name="Cai X."/>
            <person name="Sun X."/>
            <person name="Xu C."/>
            <person name="Sun H."/>
            <person name="Wang X."/>
            <person name="Ge C."/>
            <person name="Zhang Z."/>
            <person name="Wang Q."/>
            <person name="Fei Z."/>
            <person name="Jiao C."/>
            <person name="Wang Q."/>
        </authorList>
    </citation>
    <scope>NUCLEOTIDE SEQUENCE [LARGE SCALE GENOMIC DNA]</scope>
    <source>
        <strain evidence="8">cv. Varoflay</strain>
    </source>
</reference>
<feature type="transmembrane region" description="Helical" evidence="7">
    <location>
        <begin position="61"/>
        <end position="87"/>
    </location>
</feature>
<organism evidence="8 9">
    <name type="scientific">Spinacia oleracea</name>
    <name type="common">Spinach</name>
    <dbReference type="NCBI Taxonomy" id="3562"/>
    <lineage>
        <taxon>Eukaryota</taxon>
        <taxon>Viridiplantae</taxon>
        <taxon>Streptophyta</taxon>
        <taxon>Embryophyta</taxon>
        <taxon>Tracheophyta</taxon>
        <taxon>Spermatophyta</taxon>
        <taxon>Magnoliopsida</taxon>
        <taxon>eudicotyledons</taxon>
        <taxon>Gunneridae</taxon>
        <taxon>Pentapetalae</taxon>
        <taxon>Caryophyllales</taxon>
        <taxon>Chenopodiaceae</taxon>
        <taxon>Chenopodioideae</taxon>
        <taxon>Anserineae</taxon>
        <taxon>Spinacia</taxon>
    </lineage>
</organism>
<evidence type="ECO:0000256" key="2">
    <source>
        <dbReference type="ARBA" id="ARBA00022692"/>
    </source>
</evidence>
<dbReference type="Pfam" id="PF06749">
    <property type="entry name" value="DUF1218"/>
    <property type="match status" value="1"/>
</dbReference>
<evidence type="ECO:0000256" key="6">
    <source>
        <dbReference type="ARBA" id="ARBA00029467"/>
    </source>
</evidence>
<sequence length="209" mass="22496">MRTTQHKEVNMGEPKIAEYLAVGFLGSAAAVLAFVAGTTRIKASNVSITTLGECKYPRSPAIILGYIAALLTLITQIAICVVFRLAYRRRNNTNTKSRSPFGAILCFILSWVGSGIGIGFLLSGAKLSGRQEFVVSTGHCYTLKHNLFKAGGFMALFACCQGLCTLYTFLAEIKYPPEAIPYQGGIALANSQLDAASANSNPKQQQQYV</sequence>
<gene>
    <name evidence="9" type="primary">LOC130460118</name>
</gene>
<comment type="subcellular location">
    <subcellularLocation>
        <location evidence="1">Endomembrane system</location>
        <topology evidence="1">Multi-pass membrane protein</topology>
    </subcellularLocation>
</comment>
<keyword evidence="5 7" id="KW-0472">Membrane</keyword>
<accession>A0ABM3QK76</accession>
<dbReference type="InterPro" id="IPR009606">
    <property type="entry name" value="DEAL/Modifying_wall_lignin1/2"/>
</dbReference>